<keyword evidence="3" id="KW-1185">Reference proteome</keyword>
<reference evidence="2 3" key="1">
    <citation type="submission" date="2019-05" db="EMBL/GenBank/DDBJ databases">
        <title>Mikania micrantha, genome provides insights into the molecular mechanism of rapid growth.</title>
        <authorList>
            <person name="Liu B."/>
        </authorList>
    </citation>
    <scope>NUCLEOTIDE SEQUENCE [LARGE SCALE GENOMIC DNA]</scope>
    <source>
        <strain evidence="2">NLD-2019</strain>
        <tissue evidence="2">Leaf</tissue>
    </source>
</reference>
<comment type="caution">
    <text evidence="2">The sequence shown here is derived from an EMBL/GenBank/DDBJ whole genome shotgun (WGS) entry which is preliminary data.</text>
</comment>
<accession>A0A5N6MYM1</accession>
<evidence type="ECO:0000313" key="3">
    <source>
        <dbReference type="Proteomes" id="UP000326396"/>
    </source>
</evidence>
<dbReference type="EMBL" id="SZYD01000014">
    <property type="protein sequence ID" value="KAD4179523.1"/>
    <property type="molecule type" value="Genomic_DNA"/>
</dbReference>
<proteinExistence type="predicted"/>
<feature type="compositionally biased region" description="Polar residues" evidence="1">
    <location>
        <begin position="7"/>
        <end position="32"/>
    </location>
</feature>
<protein>
    <submittedName>
        <fullName evidence="2">Uncharacterized protein</fullName>
    </submittedName>
</protein>
<dbReference type="AlphaFoldDB" id="A0A5N6MYM1"/>
<feature type="region of interest" description="Disordered" evidence="1">
    <location>
        <begin position="1"/>
        <end position="133"/>
    </location>
</feature>
<dbReference type="Proteomes" id="UP000326396">
    <property type="component" value="Linkage Group LG4"/>
</dbReference>
<feature type="compositionally biased region" description="Basic residues" evidence="1">
    <location>
        <begin position="36"/>
        <end position="55"/>
    </location>
</feature>
<organism evidence="2 3">
    <name type="scientific">Mikania micrantha</name>
    <name type="common">bitter vine</name>
    <dbReference type="NCBI Taxonomy" id="192012"/>
    <lineage>
        <taxon>Eukaryota</taxon>
        <taxon>Viridiplantae</taxon>
        <taxon>Streptophyta</taxon>
        <taxon>Embryophyta</taxon>
        <taxon>Tracheophyta</taxon>
        <taxon>Spermatophyta</taxon>
        <taxon>Magnoliopsida</taxon>
        <taxon>eudicotyledons</taxon>
        <taxon>Gunneridae</taxon>
        <taxon>Pentapetalae</taxon>
        <taxon>asterids</taxon>
        <taxon>campanulids</taxon>
        <taxon>Asterales</taxon>
        <taxon>Asteraceae</taxon>
        <taxon>Asteroideae</taxon>
        <taxon>Heliantheae alliance</taxon>
        <taxon>Eupatorieae</taxon>
        <taxon>Mikania</taxon>
    </lineage>
</organism>
<sequence>MEPLTPPQIQSQPQYDKNQQSQRGSGTNIDNSNRGRVGRGRGCGRGRSRRGHYGHFRPFSQSFPYSQQPPCANSQQWSWSSPTCLHPSLWASIPSSMPSSGSSNIQSPTSNPTPSFTTLDASKIPLKPPPLNH</sequence>
<name>A0A5N6MYM1_9ASTR</name>
<evidence type="ECO:0000256" key="1">
    <source>
        <dbReference type="SAM" id="MobiDB-lite"/>
    </source>
</evidence>
<evidence type="ECO:0000313" key="2">
    <source>
        <dbReference type="EMBL" id="KAD4179523.1"/>
    </source>
</evidence>
<feature type="compositionally biased region" description="Low complexity" evidence="1">
    <location>
        <begin position="88"/>
        <end position="118"/>
    </location>
</feature>
<gene>
    <name evidence="2" type="ORF">E3N88_28114</name>
</gene>
<feature type="compositionally biased region" description="Polar residues" evidence="1">
    <location>
        <begin position="59"/>
        <end position="83"/>
    </location>
</feature>